<keyword evidence="1 2" id="KW-1015">Disulfide bond</keyword>
<keyword evidence="4" id="KW-1185">Reference proteome</keyword>
<dbReference type="PROSITE" id="PS01209">
    <property type="entry name" value="LDLRA_1"/>
    <property type="match status" value="1"/>
</dbReference>
<evidence type="ECO:0000313" key="3">
    <source>
        <dbReference type="EMBL" id="GIY06667.1"/>
    </source>
</evidence>
<feature type="disulfide bond" evidence="2">
    <location>
        <begin position="41"/>
        <end position="53"/>
    </location>
</feature>
<evidence type="ECO:0000256" key="1">
    <source>
        <dbReference type="ARBA" id="ARBA00023157"/>
    </source>
</evidence>
<accession>A0AAV4QBK1</accession>
<gene>
    <name evidence="3" type="ORF">CEXT_781211</name>
</gene>
<proteinExistence type="predicted"/>
<dbReference type="SUPFAM" id="SSF57424">
    <property type="entry name" value="LDL receptor-like module"/>
    <property type="match status" value="1"/>
</dbReference>
<dbReference type="Gene3D" id="4.10.400.10">
    <property type="entry name" value="Low-density Lipoprotein Receptor"/>
    <property type="match status" value="1"/>
</dbReference>
<dbReference type="CDD" id="cd00112">
    <property type="entry name" value="LDLa"/>
    <property type="match status" value="1"/>
</dbReference>
<protein>
    <submittedName>
        <fullName evidence="3">Uncharacterized protein</fullName>
    </submittedName>
</protein>
<evidence type="ECO:0000256" key="2">
    <source>
        <dbReference type="PROSITE-ProRule" id="PRU00124"/>
    </source>
</evidence>
<dbReference type="InterPro" id="IPR002172">
    <property type="entry name" value="LDrepeatLR_classA_rpt"/>
</dbReference>
<dbReference type="InterPro" id="IPR036055">
    <property type="entry name" value="LDL_receptor-like_sf"/>
</dbReference>
<name>A0AAV4QBK1_CAEEX</name>
<feature type="disulfide bond" evidence="2">
    <location>
        <begin position="48"/>
        <end position="66"/>
    </location>
</feature>
<dbReference type="SMART" id="SM00192">
    <property type="entry name" value="LDLa"/>
    <property type="match status" value="1"/>
</dbReference>
<dbReference type="InterPro" id="IPR023415">
    <property type="entry name" value="LDLR_class-A_CS"/>
</dbReference>
<dbReference type="PROSITE" id="PS50068">
    <property type="entry name" value="LDLRA_2"/>
    <property type="match status" value="1"/>
</dbReference>
<dbReference type="Proteomes" id="UP001054945">
    <property type="component" value="Unassembled WGS sequence"/>
</dbReference>
<dbReference type="EMBL" id="BPLR01005986">
    <property type="protein sequence ID" value="GIY06667.1"/>
    <property type="molecule type" value="Genomic_DNA"/>
</dbReference>
<reference evidence="3 4" key="1">
    <citation type="submission" date="2021-06" db="EMBL/GenBank/DDBJ databases">
        <title>Caerostris extrusa draft genome.</title>
        <authorList>
            <person name="Kono N."/>
            <person name="Arakawa K."/>
        </authorList>
    </citation>
    <scope>NUCLEOTIDE SEQUENCE [LARGE SCALE GENOMIC DNA]</scope>
</reference>
<evidence type="ECO:0000313" key="4">
    <source>
        <dbReference type="Proteomes" id="UP001054945"/>
    </source>
</evidence>
<dbReference type="Pfam" id="PF00057">
    <property type="entry name" value="Ldl_recept_a"/>
    <property type="match status" value="1"/>
</dbReference>
<comment type="caution">
    <text evidence="3">The sequence shown here is derived from an EMBL/GenBank/DDBJ whole genome shotgun (WGS) entry which is preliminary data.</text>
</comment>
<feature type="disulfide bond" evidence="2">
    <location>
        <begin position="60"/>
        <end position="75"/>
    </location>
</feature>
<organism evidence="3 4">
    <name type="scientific">Caerostris extrusa</name>
    <name type="common">Bark spider</name>
    <name type="synonym">Caerostris bankana</name>
    <dbReference type="NCBI Taxonomy" id="172846"/>
    <lineage>
        <taxon>Eukaryota</taxon>
        <taxon>Metazoa</taxon>
        <taxon>Ecdysozoa</taxon>
        <taxon>Arthropoda</taxon>
        <taxon>Chelicerata</taxon>
        <taxon>Arachnida</taxon>
        <taxon>Araneae</taxon>
        <taxon>Araneomorphae</taxon>
        <taxon>Entelegynae</taxon>
        <taxon>Araneoidea</taxon>
        <taxon>Araneidae</taxon>
        <taxon>Caerostris</taxon>
    </lineage>
</organism>
<dbReference type="AlphaFoldDB" id="A0AAV4QBK1"/>
<sequence length="88" mass="9941">MIYAGKPSSVLPREPVYVPSCQQIHCFQYRCFLLGFEPSVCSPGLKQCRNRNCVAYSKLCDGNDDCGDGTDEEKCSRKQSLFSVNYQM</sequence>